<dbReference type="Proteomes" id="UP000276834">
    <property type="component" value="Unassembled WGS sequence"/>
</dbReference>
<keyword evidence="3" id="KW-1185">Reference proteome</keyword>
<organism evidence="2 3">
    <name type="scientific">Chloebia gouldiae</name>
    <name type="common">Gouldian finch</name>
    <name type="synonym">Erythrura gouldiae</name>
    <dbReference type="NCBI Taxonomy" id="44316"/>
    <lineage>
        <taxon>Eukaryota</taxon>
        <taxon>Metazoa</taxon>
        <taxon>Chordata</taxon>
        <taxon>Craniata</taxon>
        <taxon>Vertebrata</taxon>
        <taxon>Euteleostomi</taxon>
        <taxon>Archelosauria</taxon>
        <taxon>Archosauria</taxon>
        <taxon>Dinosauria</taxon>
        <taxon>Saurischia</taxon>
        <taxon>Theropoda</taxon>
        <taxon>Coelurosauria</taxon>
        <taxon>Aves</taxon>
        <taxon>Neognathae</taxon>
        <taxon>Neoaves</taxon>
        <taxon>Telluraves</taxon>
        <taxon>Australaves</taxon>
        <taxon>Passeriformes</taxon>
        <taxon>Passeroidea</taxon>
        <taxon>Passeridae</taxon>
        <taxon>Chloebia</taxon>
    </lineage>
</organism>
<accession>A0A3L8S8G6</accession>
<evidence type="ECO:0000256" key="1">
    <source>
        <dbReference type="SAM" id="MobiDB-lite"/>
    </source>
</evidence>
<feature type="non-terminal residue" evidence="2">
    <location>
        <position position="89"/>
    </location>
</feature>
<evidence type="ECO:0000313" key="3">
    <source>
        <dbReference type="Proteomes" id="UP000276834"/>
    </source>
</evidence>
<feature type="compositionally biased region" description="Gly residues" evidence="1">
    <location>
        <begin position="52"/>
        <end position="68"/>
    </location>
</feature>
<dbReference type="AlphaFoldDB" id="A0A3L8S8G6"/>
<name>A0A3L8S8G6_CHLGU</name>
<evidence type="ECO:0000313" key="2">
    <source>
        <dbReference type="EMBL" id="RLV98554.1"/>
    </source>
</evidence>
<reference evidence="2 3" key="1">
    <citation type="journal article" date="2018" name="Proc. R. Soc. B">
        <title>A non-coding region near Follistatin controls head colour polymorphism in the Gouldian finch.</title>
        <authorList>
            <person name="Toomey M.B."/>
            <person name="Marques C.I."/>
            <person name="Andrade P."/>
            <person name="Araujo P.M."/>
            <person name="Sabatino S."/>
            <person name="Gazda M.A."/>
            <person name="Afonso S."/>
            <person name="Lopes R.J."/>
            <person name="Corbo J.C."/>
            <person name="Carneiro M."/>
        </authorList>
    </citation>
    <scope>NUCLEOTIDE SEQUENCE [LARGE SCALE GENOMIC DNA]</scope>
    <source>
        <strain evidence="2">Red01</strain>
        <tissue evidence="2">Muscle</tissue>
    </source>
</reference>
<feature type="compositionally biased region" description="Low complexity" evidence="1">
    <location>
        <begin position="7"/>
        <end position="18"/>
    </location>
</feature>
<comment type="caution">
    <text evidence="2">The sequence shown here is derived from an EMBL/GenBank/DDBJ whole genome shotgun (WGS) entry which is preliminary data.</text>
</comment>
<dbReference type="OrthoDB" id="10666923at2759"/>
<dbReference type="EMBL" id="QUSF01000040">
    <property type="protein sequence ID" value="RLV98554.1"/>
    <property type="molecule type" value="Genomic_DNA"/>
</dbReference>
<proteinExistence type="predicted"/>
<feature type="non-terminal residue" evidence="2">
    <location>
        <position position="1"/>
    </location>
</feature>
<feature type="region of interest" description="Disordered" evidence="1">
    <location>
        <begin position="1"/>
        <end position="69"/>
    </location>
</feature>
<sequence length="89" mass="8534">LRPPAGPASRGSAGAAPGTANSALATGAVAHPKPRAPPDTASPAASRPPRRGAGGDPWGSAGTGGQLGIGSAQQSCLAFFPLRPYPPLG</sequence>
<gene>
    <name evidence="2" type="ORF">DV515_00010663</name>
</gene>
<protein>
    <submittedName>
        <fullName evidence="2">Uncharacterized protein</fullName>
    </submittedName>
</protein>